<evidence type="ECO:0000313" key="2">
    <source>
        <dbReference type="Proteomes" id="UP000799754"/>
    </source>
</evidence>
<name>A0ACB6RR75_9PLEO</name>
<gene>
    <name evidence="1" type="ORF">BU25DRAFT_413551</name>
</gene>
<protein>
    <submittedName>
        <fullName evidence="1">Uncharacterized protein</fullName>
    </submittedName>
</protein>
<reference evidence="1" key="1">
    <citation type="journal article" date="2020" name="Stud. Mycol.">
        <title>101 Dothideomycetes genomes: a test case for predicting lifestyles and emergence of pathogens.</title>
        <authorList>
            <person name="Haridas S."/>
            <person name="Albert R."/>
            <person name="Binder M."/>
            <person name="Bloem J."/>
            <person name="Labutti K."/>
            <person name="Salamov A."/>
            <person name="Andreopoulos B."/>
            <person name="Baker S."/>
            <person name="Barry K."/>
            <person name="Bills G."/>
            <person name="Bluhm B."/>
            <person name="Cannon C."/>
            <person name="Castanera R."/>
            <person name="Culley D."/>
            <person name="Daum C."/>
            <person name="Ezra D."/>
            <person name="Gonzalez J."/>
            <person name="Henrissat B."/>
            <person name="Kuo A."/>
            <person name="Liang C."/>
            <person name="Lipzen A."/>
            <person name="Lutzoni F."/>
            <person name="Magnuson J."/>
            <person name="Mondo S."/>
            <person name="Nolan M."/>
            <person name="Ohm R."/>
            <person name="Pangilinan J."/>
            <person name="Park H.-J."/>
            <person name="Ramirez L."/>
            <person name="Alfaro M."/>
            <person name="Sun H."/>
            <person name="Tritt A."/>
            <person name="Yoshinaga Y."/>
            <person name="Zwiers L.-H."/>
            <person name="Turgeon B."/>
            <person name="Goodwin S."/>
            <person name="Spatafora J."/>
            <person name="Crous P."/>
            <person name="Grigoriev I."/>
        </authorList>
    </citation>
    <scope>NUCLEOTIDE SEQUENCE</scope>
    <source>
        <strain evidence="1">CBS 525.71</strain>
    </source>
</reference>
<comment type="caution">
    <text evidence="1">The sequence shown here is derived from an EMBL/GenBank/DDBJ whole genome shotgun (WGS) entry which is preliminary data.</text>
</comment>
<keyword evidence="2" id="KW-1185">Reference proteome</keyword>
<sequence length="220" mass="25064">MDTALRDASASVGSLQSLDRLSDDLRLPVYSNARTDRYFIFVGSTILVLQPNLEEALRHLRYADRSRLLWIDALCINQKDDLERAKQVSEMGQIFESAASVQIWLGGACDNSDDAFRFIETLPQLTADLEPSQDNLHQEWIAFMDRHAPYGYFTMTTVNQLEALSYLVNRDWFYRRWVVQEVAFAKAIVVQCGRCVEGLRVLIGVYCYGEDRSGLYNGSG</sequence>
<dbReference type="EMBL" id="MU006731">
    <property type="protein sequence ID" value="KAF2624289.1"/>
    <property type="molecule type" value="Genomic_DNA"/>
</dbReference>
<proteinExistence type="predicted"/>
<dbReference type="Proteomes" id="UP000799754">
    <property type="component" value="Unassembled WGS sequence"/>
</dbReference>
<organism evidence="1 2">
    <name type="scientific">Macroventuria anomochaeta</name>
    <dbReference type="NCBI Taxonomy" id="301207"/>
    <lineage>
        <taxon>Eukaryota</taxon>
        <taxon>Fungi</taxon>
        <taxon>Dikarya</taxon>
        <taxon>Ascomycota</taxon>
        <taxon>Pezizomycotina</taxon>
        <taxon>Dothideomycetes</taxon>
        <taxon>Pleosporomycetidae</taxon>
        <taxon>Pleosporales</taxon>
        <taxon>Pleosporineae</taxon>
        <taxon>Didymellaceae</taxon>
        <taxon>Macroventuria</taxon>
    </lineage>
</organism>
<evidence type="ECO:0000313" key="1">
    <source>
        <dbReference type="EMBL" id="KAF2624289.1"/>
    </source>
</evidence>
<accession>A0ACB6RR75</accession>